<dbReference type="RefSeq" id="WP_141996371.1">
    <property type="nucleotide sequence ID" value="NZ_VFML01000001.1"/>
</dbReference>
<proteinExistence type="inferred from homology"/>
<feature type="domain" description="CdaR GGDEF-like" evidence="4">
    <location>
        <begin position="182"/>
        <end position="298"/>
    </location>
</feature>
<reference evidence="5 6" key="1">
    <citation type="submission" date="2019-06" db="EMBL/GenBank/DDBJ databases">
        <title>Sequencing the genomes of 1000 actinobacteria strains.</title>
        <authorList>
            <person name="Klenk H.-P."/>
        </authorList>
    </citation>
    <scope>NUCLEOTIDE SEQUENCE [LARGE SCALE GENOMIC DNA]</scope>
    <source>
        <strain evidence="5 6">DSM 45679</strain>
    </source>
</reference>
<accession>A0A542DEN8</accession>
<dbReference type="InterPro" id="IPR051448">
    <property type="entry name" value="CdaR-like_regulators"/>
</dbReference>
<dbReference type="PANTHER" id="PTHR33744:SF1">
    <property type="entry name" value="DNA-BINDING TRANSCRIPTIONAL ACTIVATOR ADER"/>
    <property type="match status" value="1"/>
</dbReference>
<organism evidence="5 6">
    <name type="scientific">Amycolatopsis cihanbeyliensis</name>
    <dbReference type="NCBI Taxonomy" id="1128664"/>
    <lineage>
        <taxon>Bacteria</taxon>
        <taxon>Bacillati</taxon>
        <taxon>Actinomycetota</taxon>
        <taxon>Actinomycetes</taxon>
        <taxon>Pseudonocardiales</taxon>
        <taxon>Pseudonocardiaceae</taxon>
        <taxon>Amycolatopsis</taxon>
    </lineage>
</organism>
<dbReference type="InterPro" id="IPR025751">
    <property type="entry name" value="RsbRD_N_dom"/>
</dbReference>
<evidence type="ECO:0000259" key="2">
    <source>
        <dbReference type="Pfam" id="PF13556"/>
    </source>
</evidence>
<sequence length="417" mass="45784">MVDETLVAEQLARVTAELGDRAAELTTELVGVYDRELPQLVHDDERMVSLLSASVHQNIDTAMRIFQHAIDPEGVDAPAAAVEYARRLAQRGTPVIDLIRAYYLGQTTILEHSLAQAARGIEDAALLDAMFRKALTVTFAFIDRVTQQVVSAYQDERDRWLLNHSAVRAARVRSLLAGEAGDIDAVEAAIGYRLRGLHLGMVVWLSGEEHAAGGLDRLEALALSLQQRTGCPRRPLFVPHDDAGAWVWLPLDDPAVPKRRQLEETLAERGGGIRMALGEPGRDVEGFRRTHRQALRVQALAVAAGEHCDPILGHEEVGAMTLLAADLPAAGAWVRDVLGPLARDDTPHRRLRDTVRVFLATGGSYTTAAGRLNMHKNSVQYRVRKVEELLGRSVAEQRLDLELALNLCHRLGPAVLT</sequence>
<dbReference type="Pfam" id="PF13556">
    <property type="entry name" value="HTH_30"/>
    <property type="match status" value="1"/>
</dbReference>
<dbReference type="InterPro" id="IPR041522">
    <property type="entry name" value="CdaR_GGDEF"/>
</dbReference>
<name>A0A542DEN8_AMYCI</name>
<dbReference type="Pfam" id="PF17853">
    <property type="entry name" value="GGDEF_2"/>
    <property type="match status" value="1"/>
</dbReference>
<protein>
    <submittedName>
        <fullName evidence="5">PucR-like helix-turn-helix protein</fullName>
    </submittedName>
</protein>
<keyword evidence="6" id="KW-1185">Reference proteome</keyword>
<evidence type="ECO:0000259" key="3">
    <source>
        <dbReference type="Pfam" id="PF14361"/>
    </source>
</evidence>
<dbReference type="EMBL" id="VFML01000001">
    <property type="protein sequence ID" value="TQJ01548.1"/>
    <property type="molecule type" value="Genomic_DNA"/>
</dbReference>
<dbReference type="Gene3D" id="1.10.10.2840">
    <property type="entry name" value="PucR C-terminal helix-turn-helix domain"/>
    <property type="match status" value="1"/>
</dbReference>
<comment type="similarity">
    <text evidence="1">Belongs to the CdaR family.</text>
</comment>
<dbReference type="OrthoDB" id="3663486at2"/>
<dbReference type="InterPro" id="IPR025736">
    <property type="entry name" value="PucR_C-HTH_dom"/>
</dbReference>
<feature type="domain" description="PucR C-terminal helix-turn-helix" evidence="2">
    <location>
        <begin position="351"/>
        <end position="406"/>
    </location>
</feature>
<gene>
    <name evidence="5" type="ORF">FB471_1236</name>
</gene>
<feature type="domain" description="RsbT co-antagonist protein RsbRD N-terminal" evidence="3">
    <location>
        <begin position="24"/>
        <end position="168"/>
    </location>
</feature>
<dbReference type="Pfam" id="PF14361">
    <property type="entry name" value="RsbRD_N"/>
    <property type="match status" value="1"/>
</dbReference>
<dbReference type="PANTHER" id="PTHR33744">
    <property type="entry name" value="CARBOHYDRATE DIACID REGULATOR"/>
    <property type="match status" value="1"/>
</dbReference>
<dbReference type="InterPro" id="IPR042070">
    <property type="entry name" value="PucR_C-HTH_sf"/>
</dbReference>
<evidence type="ECO:0000313" key="6">
    <source>
        <dbReference type="Proteomes" id="UP000320876"/>
    </source>
</evidence>
<evidence type="ECO:0000313" key="5">
    <source>
        <dbReference type="EMBL" id="TQJ01548.1"/>
    </source>
</evidence>
<evidence type="ECO:0000256" key="1">
    <source>
        <dbReference type="ARBA" id="ARBA00006754"/>
    </source>
</evidence>
<dbReference type="Proteomes" id="UP000320876">
    <property type="component" value="Unassembled WGS sequence"/>
</dbReference>
<comment type="caution">
    <text evidence="5">The sequence shown here is derived from an EMBL/GenBank/DDBJ whole genome shotgun (WGS) entry which is preliminary data.</text>
</comment>
<dbReference type="AlphaFoldDB" id="A0A542DEN8"/>
<evidence type="ECO:0000259" key="4">
    <source>
        <dbReference type="Pfam" id="PF17853"/>
    </source>
</evidence>